<dbReference type="Pfam" id="PF00702">
    <property type="entry name" value="Hydrolase"/>
    <property type="match status" value="1"/>
</dbReference>
<dbReference type="InterPro" id="IPR006439">
    <property type="entry name" value="HAD-SF_hydro_IA"/>
</dbReference>
<dbReference type="PANTHER" id="PTHR43611:SF3">
    <property type="entry name" value="FLAVIN MONONUCLEOTIDE HYDROLASE 1, CHLOROPLATIC"/>
    <property type="match status" value="1"/>
</dbReference>
<keyword evidence="2" id="KW-1185">Reference proteome</keyword>
<dbReference type="InterPro" id="IPR036412">
    <property type="entry name" value="HAD-like_sf"/>
</dbReference>
<accession>A0A2S7U117</accession>
<dbReference type="Gene3D" id="3.40.50.1000">
    <property type="entry name" value="HAD superfamily/HAD-like"/>
    <property type="match status" value="1"/>
</dbReference>
<dbReference type="Proteomes" id="UP000239907">
    <property type="component" value="Unassembled WGS sequence"/>
</dbReference>
<name>A0A2S7U117_9BACT</name>
<dbReference type="EMBL" id="MQWA01000001">
    <property type="protein sequence ID" value="PQJ27873.1"/>
    <property type="molecule type" value="Genomic_DNA"/>
</dbReference>
<gene>
    <name evidence="1" type="ORF">BSZ32_04740</name>
</gene>
<proteinExistence type="predicted"/>
<dbReference type="Gene3D" id="1.10.150.240">
    <property type="entry name" value="Putative phosphatase, domain 2"/>
    <property type="match status" value="1"/>
</dbReference>
<comment type="caution">
    <text evidence="1">The sequence shown here is derived from an EMBL/GenBank/DDBJ whole genome shotgun (WGS) entry which is preliminary data.</text>
</comment>
<evidence type="ECO:0000313" key="1">
    <source>
        <dbReference type="EMBL" id="PQJ27873.1"/>
    </source>
</evidence>
<protein>
    <recommendedName>
        <fullName evidence="3">Haloacid dehalogenase</fullName>
    </recommendedName>
</protein>
<dbReference type="NCBIfam" id="TIGR01509">
    <property type="entry name" value="HAD-SF-IA-v3"/>
    <property type="match status" value="1"/>
</dbReference>
<dbReference type="SUPFAM" id="SSF56784">
    <property type="entry name" value="HAD-like"/>
    <property type="match status" value="1"/>
</dbReference>
<reference evidence="1 2" key="1">
    <citation type="submission" date="2016-12" db="EMBL/GenBank/DDBJ databases">
        <title>Study of bacterial adaptation to deep sea.</title>
        <authorList>
            <person name="Song J."/>
            <person name="Yoshizawa S."/>
            <person name="Kogure K."/>
        </authorList>
    </citation>
    <scope>NUCLEOTIDE SEQUENCE [LARGE SCALE GENOMIC DNA]</scope>
    <source>
        <strain evidence="1 2">SAORIC-165</strain>
    </source>
</reference>
<dbReference type="SFLD" id="SFLDG01129">
    <property type="entry name" value="C1.5:_HAD__Beta-PGM__Phosphata"/>
    <property type="match status" value="1"/>
</dbReference>
<dbReference type="CDD" id="cd02603">
    <property type="entry name" value="HAD_sEH-N_like"/>
    <property type="match status" value="1"/>
</dbReference>
<evidence type="ECO:0008006" key="3">
    <source>
        <dbReference type="Google" id="ProtNLM"/>
    </source>
</evidence>
<dbReference type="InterPro" id="IPR023198">
    <property type="entry name" value="PGP-like_dom2"/>
</dbReference>
<dbReference type="OrthoDB" id="9797415at2"/>
<organism evidence="1 2">
    <name type="scientific">Rubritalea profundi</name>
    <dbReference type="NCBI Taxonomy" id="1658618"/>
    <lineage>
        <taxon>Bacteria</taxon>
        <taxon>Pseudomonadati</taxon>
        <taxon>Verrucomicrobiota</taxon>
        <taxon>Verrucomicrobiia</taxon>
        <taxon>Verrucomicrobiales</taxon>
        <taxon>Rubritaleaceae</taxon>
        <taxon>Rubritalea</taxon>
    </lineage>
</organism>
<dbReference type="AlphaFoldDB" id="A0A2S7U117"/>
<dbReference type="PANTHER" id="PTHR43611">
    <property type="entry name" value="ALPHA-D-GLUCOSE 1-PHOSPHATE PHOSPHATASE"/>
    <property type="match status" value="1"/>
</dbReference>
<dbReference type="SFLD" id="SFLDS00003">
    <property type="entry name" value="Haloacid_Dehalogenase"/>
    <property type="match status" value="1"/>
</dbReference>
<dbReference type="InterPro" id="IPR023214">
    <property type="entry name" value="HAD_sf"/>
</dbReference>
<dbReference type="PRINTS" id="PR00413">
    <property type="entry name" value="HADHALOGNASE"/>
</dbReference>
<sequence length="194" mass="22339">MKTYLFDIGNVLLSFDFTPALNSLLGPNSKPNALLQIIDRKDEFESGQIEIDDFIKWASQLLNFQGTDEDFKHAWCHIFTPIQATWELVRKLKTDGHRLILYSNTNAIHAPHCLETYPVFEHFDHAVFSHEIGAIKPHPEFFLCSFEKFNIDPALSYYIDDLPANIEAGRSHGLNSHLYSADRHQDLLDWVATH</sequence>
<evidence type="ECO:0000313" key="2">
    <source>
        <dbReference type="Proteomes" id="UP000239907"/>
    </source>
</evidence>
<dbReference type="RefSeq" id="WP_105042369.1">
    <property type="nucleotide sequence ID" value="NZ_MQWA01000001.1"/>
</dbReference>